<gene>
    <name evidence="2" type="ORF">A2647_00670</name>
</gene>
<keyword evidence="1" id="KW-0812">Transmembrane</keyword>
<sequence length="337" mass="35359">MTKTILKKNRGPVPYEAKGFRSGFVILFAVTLASLILSIALSVANITFKEISFSTSSRNSSDAFLAADTGAECALFYDKLSGSSFPLDGVGHPATINCTSADLPLSFVGTADTGSYDFIITGLGSLGTSCAKVNVFKNKAVTPPLAIIDSVGYNIGDASCNSTNPNRVERELFVTSAFSISSGPTAFIVNKTLGTLRNDYGDWLGVQFTVGASPVTVEALGRIMVSGNTGTHTVKLVKYSDGLDVSGGSVSINMTGGTSGGFKYTNLASPVVLSAGATYYLVSQEVNGGDQWYDYDTTVTSTSVATVDGSIYWNGGWIFLAPANRMLVPVDFVYSIP</sequence>
<organism evidence="2 3">
    <name type="scientific">Candidatus Nomurabacteria bacterium RIFCSPHIGHO2_01_FULL_40_24b</name>
    <dbReference type="NCBI Taxonomy" id="1801739"/>
    <lineage>
        <taxon>Bacteria</taxon>
        <taxon>Candidatus Nomuraibacteriota</taxon>
    </lineage>
</organism>
<evidence type="ECO:0000313" key="2">
    <source>
        <dbReference type="EMBL" id="OGI66254.1"/>
    </source>
</evidence>
<evidence type="ECO:0000256" key="1">
    <source>
        <dbReference type="SAM" id="Phobius"/>
    </source>
</evidence>
<dbReference type="Proteomes" id="UP000177370">
    <property type="component" value="Unassembled WGS sequence"/>
</dbReference>
<dbReference type="EMBL" id="MFTP01000002">
    <property type="protein sequence ID" value="OGI66254.1"/>
    <property type="molecule type" value="Genomic_DNA"/>
</dbReference>
<name>A0A1F6V9M7_9BACT</name>
<evidence type="ECO:0008006" key="4">
    <source>
        <dbReference type="Google" id="ProtNLM"/>
    </source>
</evidence>
<keyword evidence="1" id="KW-0472">Membrane</keyword>
<reference evidence="2 3" key="1">
    <citation type="journal article" date="2016" name="Nat. Commun.">
        <title>Thousands of microbial genomes shed light on interconnected biogeochemical processes in an aquifer system.</title>
        <authorList>
            <person name="Anantharaman K."/>
            <person name="Brown C.T."/>
            <person name="Hug L.A."/>
            <person name="Sharon I."/>
            <person name="Castelle C.J."/>
            <person name="Probst A.J."/>
            <person name="Thomas B.C."/>
            <person name="Singh A."/>
            <person name="Wilkins M.J."/>
            <person name="Karaoz U."/>
            <person name="Brodie E.L."/>
            <person name="Williams K.H."/>
            <person name="Hubbard S.S."/>
            <person name="Banfield J.F."/>
        </authorList>
    </citation>
    <scope>NUCLEOTIDE SEQUENCE [LARGE SCALE GENOMIC DNA]</scope>
</reference>
<proteinExistence type="predicted"/>
<accession>A0A1F6V9M7</accession>
<evidence type="ECO:0000313" key="3">
    <source>
        <dbReference type="Proteomes" id="UP000177370"/>
    </source>
</evidence>
<comment type="caution">
    <text evidence="2">The sequence shown here is derived from an EMBL/GenBank/DDBJ whole genome shotgun (WGS) entry which is preliminary data.</text>
</comment>
<protein>
    <recommendedName>
        <fullName evidence="4">Type 4 fimbrial biogenesis protein PilX N-terminal domain-containing protein</fullName>
    </recommendedName>
</protein>
<dbReference type="AlphaFoldDB" id="A0A1F6V9M7"/>
<keyword evidence="1" id="KW-1133">Transmembrane helix</keyword>
<feature type="transmembrane region" description="Helical" evidence="1">
    <location>
        <begin position="24"/>
        <end position="48"/>
    </location>
</feature>